<dbReference type="PROSITE" id="PS50111">
    <property type="entry name" value="CHEMOTAXIS_TRANSDUC_2"/>
    <property type="match status" value="1"/>
</dbReference>
<protein>
    <submittedName>
        <fullName evidence="9">HAMP domain-containing protein</fullName>
    </submittedName>
</protein>
<feature type="domain" description="Methyl-accepting transducer" evidence="7">
    <location>
        <begin position="282"/>
        <end position="518"/>
    </location>
</feature>
<evidence type="ECO:0000259" key="7">
    <source>
        <dbReference type="PROSITE" id="PS50111"/>
    </source>
</evidence>
<evidence type="ECO:0000256" key="1">
    <source>
        <dbReference type="ARBA" id="ARBA00004236"/>
    </source>
</evidence>
<dbReference type="SMART" id="SM00304">
    <property type="entry name" value="HAMP"/>
    <property type="match status" value="1"/>
</dbReference>
<evidence type="ECO:0000256" key="4">
    <source>
        <dbReference type="ARBA" id="ARBA00023224"/>
    </source>
</evidence>
<keyword evidence="10" id="KW-1185">Reference proteome</keyword>
<dbReference type="Pfam" id="PF00015">
    <property type="entry name" value="MCPsignal"/>
    <property type="match status" value="1"/>
</dbReference>
<dbReference type="Pfam" id="PF00672">
    <property type="entry name" value="HAMP"/>
    <property type="match status" value="1"/>
</dbReference>
<feature type="domain" description="HAMP" evidence="8">
    <location>
        <begin position="209"/>
        <end position="263"/>
    </location>
</feature>
<dbReference type="InterPro" id="IPR004089">
    <property type="entry name" value="MCPsignal_dom"/>
</dbReference>
<accession>A0ABX1YPF6</accession>
<dbReference type="Pfam" id="PF12729">
    <property type="entry name" value="4HB_MCP_1"/>
    <property type="match status" value="1"/>
</dbReference>
<evidence type="ECO:0000259" key="8">
    <source>
        <dbReference type="PROSITE" id="PS50885"/>
    </source>
</evidence>
<dbReference type="RefSeq" id="WP_171719769.1">
    <property type="nucleotide sequence ID" value="NZ_WHOB01000078.1"/>
</dbReference>
<comment type="similarity">
    <text evidence="5">Belongs to the methyl-accepting chemotaxis (MCP) protein family.</text>
</comment>
<comment type="subcellular location">
    <subcellularLocation>
        <location evidence="1">Cell membrane</location>
    </subcellularLocation>
</comment>
<evidence type="ECO:0000256" key="2">
    <source>
        <dbReference type="ARBA" id="ARBA00022475"/>
    </source>
</evidence>
<dbReference type="Proteomes" id="UP000596857">
    <property type="component" value="Unassembled WGS sequence"/>
</dbReference>
<name>A0ABX1YPF6_9BACL</name>
<keyword evidence="3" id="KW-0472">Membrane</keyword>
<evidence type="ECO:0000313" key="9">
    <source>
        <dbReference type="EMBL" id="NOU82424.1"/>
    </source>
</evidence>
<dbReference type="PROSITE" id="PS50885">
    <property type="entry name" value="HAMP"/>
    <property type="match status" value="1"/>
</dbReference>
<dbReference type="CDD" id="cd06225">
    <property type="entry name" value="HAMP"/>
    <property type="match status" value="1"/>
</dbReference>
<gene>
    <name evidence="9" type="ORF">GC101_26500</name>
</gene>
<evidence type="ECO:0000256" key="5">
    <source>
        <dbReference type="ARBA" id="ARBA00029447"/>
    </source>
</evidence>
<dbReference type="Gene3D" id="6.10.340.10">
    <property type="match status" value="1"/>
</dbReference>
<keyword evidence="2" id="KW-1003">Cell membrane</keyword>
<sequence length="568" mass="60233">MMFNRLRGIRAKIMSGFAAVIIVFIIAIAGSTLFQGKVTMLTEQINRNYSKLSLVQGLTDDIRTADGLAARYVMSNTDEERTANLTAYEAMIPQITAAAEELKGAGLNEAELAGITNLESEWGNYLTVLEEAFALAKDGNFPEAQKSFTTLSLDTIIDSQLVFENMLHEEIAKEQSQAATHRSSSMVTSMGVTGLSVLLAVLIAFVMSARILKPLSDVNKQLKEIADGDADLTRKLSVRTKDEIGDLALNFNKMTDNLAAMIGQVNASASGLAASSVKLTADSGMTAEATEKIAGIMGEVATGTGRQMNDLQTNMNTIIEMSAGIQQIAASVQDISEASLRSAEYAVAGDRSLQSAGRQMDSINESIQSLSHQVMGFVKRSQEIGSIVGVIKGIASETNMLALNATIEAARAGEQGRGFAVVADQVRRLAEQSAESANLIAEMAAGIQSDADHAVKVMKNSMNEVQSGTNIIEEAGHSFHEIRSSIDSLAGQVQEVSGAVEEITAATEEIVDSIRTVTQISETTAANTQQVSAASQEQMASVEQIASSASALSMLAQGLQGLVARFNV</sequence>
<comment type="caution">
    <text evidence="9">The sequence shown here is derived from an EMBL/GenBank/DDBJ whole genome shotgun (WGS) entry which is preliminary data.</text>
</comment>
<dbReference type="Gene3D" id="1.10.287.950">
    <property type="entry name" value="Methyl-accepting chemotaxis protein"/>
    <property type="match status" value="1"/>
</dbReference>
<dbReference type="InterPro" id="IPR024478">
    <property type="entry name" value="HlyB_4HB_MCP"/>
</dbReference>
<dbReference type="SUPFAM" id="SSF58104">
    <property type="entry name" value="Methyl-accepting chemotaxis protein (MCP) signaling domain"/>
    <property type="match status" value="1"/>
</dbReference>
<evidence type="ECO:0000256" key="6">
    <source>
        <dbReference type="PROSITE-ProRule" id="PRU00284"/>
    </source>
</evidence>
<dbReference type="SMART" id="SM00283">
    <property type="entry name" value="MA"/>
    <property type="match status" value="1"/>
</dbReference>
<reference evidence="9 10" key="1">
    <citation type="submission" date="2019-10" db="EMBL/GenBank/DDBJ databases">
        <title>Description of Paenibacillus terricola sp. nov.</title>
        <authorList>
            <person name="Carlier A."/>
            <person name="Qi S."/>
        </authorList>
    </citation>
    <scope>NUCLEOTIDE SEQUENCE [LARGE SCALE GENOMIC DNA]</scope>
    <source>
        <strain evidence="9 10">LMG 31459</strain>
    </source>
</reference>
<dbReference type="PANTHER" id="PTHR32089:SF112">
    <property type="entry name" value="LYSOZYME-LIKE PROTEIN-RELATED"/>
    <property type="match status" value="1"/>
</dbReference>
<dbReference type="CDD" id="cd11386">
    <property type="entry name" value="MCP_signal"/>
    <property type="match status" value="1"/>
</dbReference>
<keyword evidence="4 6" id="KW-0807">Transducer</keyword>
<dbReference type="EMBL" id="WHOB01000078">
    <property type="protein sequence ID" value="NOU82424.1"/>
    <property type="molecule type" value="Genomic_DNA"/>
</dbReference>
<organism evidence="9 10">
    <name type="scientific">Paenibacillus phytohabitans</name>
    <dbReference type="NCBI Taxonomy" id="2654978"/>
    <lineage>
        <taxon>Bacteria</taxon>
        <taxon>Bacillati</taxon>
        <taxon>Bacillota</taxon>
        <taxon>Bacilli</taxon>
        <taxon>Bacillales</taxon>
        <taxon>Paenibacillaceae</taxon>
        <taxon>Paenibacillus</taxon>
    </lineage>
</organism>
<evidence type="ECO:0000313" key="10">
    <source>
        <dbReference type="Proteomes" id="UP000596857"/>
    </source>
</evidence>
<dbReference type="InterPro" id="IPR003660">
    <property type="entry name" value="HAMP_dom"/>
</dbReference>
<evidence type="ECO:0000256" key="3">
    <source>
        <dbReference type="ARBA" id="ARBA00023136"/>
    </source>
</evidence>
<proteinExistence type="inferred from homology"/>
<dbReference type="PANTHER" id="PTHR32089">
    <property type="entry name" value="METHYL-ACCEPTING CHEMOTAXIS PROTEIN MCPB"/>
    <property type="match status" value="1"/>
</dbReference>